<keyword evidence="7" id="KW-1185">Reference proteome</keyword>
<dbReference type="RefSeq" id="WP_078275407.1">
    <property type="nucleotide sequence ID" value="NZ_CP030241.1"/>
</dbReference>
<name>A0A1S9ZTA8_MORBO</name>
<dbReference type="Proteomes" id="UP001163283">
    <property type="component" value="Chromosome"/>
</dbReference>
<accession>A0A1S9ZTA8</accession>
<dbReference type="STRING" id="476.B0182_13625"/>
<dbReference type="KEGG" id="mboi:DQF64_03025"/>
<dbReference type="Proteomes" id="UP001163632">
    <property type="component" value="Chromosome"/>
</dbReference>
<reference evidence="2 5" key="1">
    <citation type="submission" date="2018-06" db="EMBL/GenBank/DDBJ databases">
        <authorList>
            <consortium name="Pathogen Informatics"/>
            <person name="Doyle S."/>
        </authorList>
    </citation>
    <scope>NUCLEOTIDE SEQUENCE [LARGE SCALE GENOMIC DNA]</scope>
    <source>
        <strain evidence="2 5">NCTC9426</strain>
    </source>
</reference>
<evidence type="ECO:0000313" key="2">
    <source>
        <dbReference type="EMBL" id="STY90126.1"/>
    </source>
</evidence>
<feature type="transmembrane region" description="Helical" evidence="1">
    <location>
        <begin position="36"/>
        <end position="59"/>
    </location>
</feature>
<keyword evidence="1" id="KW-1133">Transmembrane helix</keyword>
<sequence length="114" mass="13100">MQNDIKQTYRYLFKLPSSVLLIVLFVILMVSEKQALAMLLKGNGVMLMASIVFGIWFLCERMFEKLIKFYCTNGKFPDKQLINANNKAKWISYLAGILLIIGIVYVRSLIKMAV</sequence>
<dbReference type="EMBL" id="CP087830">
    <property type="protein sequence ID" value="UZA03739.1"/>
    <property type="molecule type" value="Genomic_DNA"/>
</dbReference>
<keyword evidence="1" id="KW-0812">Transmembrane</keyword>
<proteinExistence type="predicted"/>
<evidence type="ECO:0000313" key="6">
    <source>
        <dbReference type="Proteomes" id="UP001163283"/>
    </source>
</evidence>
<evidence type="ECO:0000313" key="5">
    <source>
        <dbReference type="Proteomes" id="UP000254133"/>
    </source>
</evidence>
<feature type="transmembrane region" description="Helical" evidence="1">
    <location>
        <begin position="90"/>
        <end position="110"/>
    </location>
</feature>
<dbReference type="AlphaFoldDB" id="A0A1S9ZTA8"/>
<evidence type="ECO:0000256" key="1">
    <source>
        <dbReference type="SAM" id="Phobius"/>
    </source>
</evidence>
<keyword evidence="1" id="KW-0472">Membrane</keyword>
<dbReference type="GeneID" id="77189463"/>
<reference evidence="3 6" key="2">
    <citation type="journal article" date="2022" name="BMC Microbiol.">
        <title>Whole genome sequencing of Moraxella bovis strains from North America reveals two genotypes with different genetic determinants.</title>
        <authorList>
            <person name="Wynn E.L."/>
            <person name="Hille M.M."/>
            <person name="Loy J.D."/>
            <person name="Schuller G."/>
            <person name="Kuhn K.L."/>
            <person name="Dickey A.M."/>
            <person name="Bono J.L."/>
            <person name="Clawson M.L."/>
        </authorList>
    </citation>
    <scope>NUCLEOTIDE SEQUENCE [LARGE SCALE GENOMIC DNA]</scope>
    <source>
        <strain evidence="3">SAM102599</strain>
        <strain evidence="4 6">SAM57978</strain>
    </source>
</reference>
<evidence type="ECO:0000313" key="7">
    <source>
        <dbReference type="Proteomes" id="UP001163632"/>
    </source>
</evidence>
<gene>
    <name evidence="3" type="ORF">LP092_02980</name>
    <name evidence="4" type="ORF">LP129_03380</name>
    <name evidence="2" type="ORF">NCTC9426_00132</name>
</gene>
<evidence type="ECO:0000313" key="3">
    <source>
        <dbReference type="EMBL" id="UZA03739.1"/>
    </source>
</evidence>
<organism evidence="2 5">
    <name type="scientific">Moraxella bovis</name>
    <dbReference type="NCBI Taxonomy" id="476"/>
    <lineage>
        <taxon>Bacteria</taxon>
        <taxon>Pseudomonadati</taxon>
        <taxon>Pseudomonadota</taxon>
        <taxon>Gammaproteobacteria</taxon>
        <taxon>Moraxellales</taxon>
        <taxon>Moraxellaceae</taxon>
        <taxon>Moraxella</taxon>
    </lineage>
</organism>
<dbReference type="Proteomes" id="UP000254133">
    <property type="component" value="Unassembled WGS sequence"/>
</dbReference>
<protein>
    <submittedName>
        <fullName evidence="2">Uncharacterized protein</fullName>
    </submittedName>
</protein>
<dbReference type="EMBL" id="CP087781">
    <property type="protein sequence ID" value="UZA52210.1"/>
    <property type="molecule type" value="Genomic_DNA"/>
</dbReference>
<evidence type="ECO:0000313" key="4">
    <source>
        <dbReference type="EMBL" id="UZA52210.1"/>
    </source>
</evidence>
<feature type="transmembrane region" description="Helical" evidence="1">
    <location>
        <begin position="12"/>
        <end position="30"/>
    </location>
</feature>
<dbReference type="EMBL" id="UGPZ01000002">
    <property type="protein sequence ID" value="STY90126.1"/>
    <property type="molecule type" value="Genomic_DNA"/>
</dbReference>